<gene>
    <name evidence="3" type="ORF">CTAYLR_007493</name>
</gene>
<evidence type="ECO:0000256" key="2">
    <source>
        <dbReference type="SAM" id="Phobius"/>
    </source>
</evidence>
<feature type="region of interest" description="Disordered" evidence="1">
    <location>
        <begin position="378"/>
        <end position="398"/>
    </location>
</feature>
<feature type="transmembrane region" description="Helical" evidence="2">
    <location>
        <begin position="226"/>
        <end position="243"/>
    </location>
</feature>
<keyword evidence="4" id="KW-1185">Reference proteome</keyword>
<reference evidence="3" key="1">
    <citation type="submission" date="2023-01" db="EMBL/GenBank/DDBJ databases">
        <title>Metagenome sequencing of chrysophaentin producing Chrysophaeum taylorii.</title>
        <authorList>
            <person name="Davison J."/>
            <person name="Bewley C."/>
        </authorList>
    </citation>
    <scope>NUCLEOTIDE SEQUENCE</scope>
    <source>
        <strain evidence="3">NIES-1699</strain>
    </source>
</reference>
<keyword evidence="2" id="KW-1133">Transmembrane helix</keyword>
<sequence length="398" mass="42206">MVPSSGVSGIALGLSGAASVLLELSWPTTDVAAVTCIVSSAAVWLAFTASRVTAPRRLAEDFRSAGTLSPYGAYQMTFLFLCLRLVARASVVAALVGLWFGAAAQLAVMASFLAACYRERRWPEPLYNPTTVNCAVTAIVGASLAPRRRDVVSLTVASFCLAVFLAAVLVPVETYRVLADDRVSASAAVAMLQAPWSLTALTWGVMRRAFRAPIIGPRADRSVTHALFAASTIVLATTLFAVWRRRNQIRHKGVAVDWAAFTFPSCSSAVAALQYAANDLVSFESSLARRVLAAYAHVLSALVLGVVAAVVAATAHLALRSRDSLADAPGPPKLFEIARQTPSPRTITGDDDHHHPAMQPDHHDRLVVVVNGHHDDDLAAVGGTYASPPPHDSDRPPS</sequence>
<dbReference type="AlphaFoldDB" id="A0AAD7UK12"/>
<evidence type="ECO:0000313" key="4">
    <source>
        <dbReference type="Proteomes" id="UP001230188"/>
    </source>
</evidence>
<keyword evidence="2" id="KW-0812">Transmembrane</keyword>
<feature type="transmembrane region" description="Helical" evidence="2">
    <location>
        <begin position="93"/>
        <end position="114"/>
    </location>
</feature>
<proteinExistence type="predicted"/>
<feature type="transmembrane region" description="Helical" evidence="2">
    <location>
        <begin position="184"/>
        <end position="206"/>
    </location>
</feature>
<dbReference type="Proteomes" id="UP001230188">
    <property type="component" value="Unassembled WGS sequence"/>
</dbReference>
<name>A0AAD7UK12_9STRA</name>
<feature type="compositionally biased region" description="Basic and acidic residues" evidence="1">
    <location>
        <begin position="348"/>
        <end position="359"/>
    </location>
</feature>
<dbReference type="InterPro" id="IPR038665">
    <property type="entry name" value="Voltage-dep_anion_channel_sf"/>
</dbReference>
<comment type="caution">
    <text evidence="3">The sequence shown here is derived from an EMBL/GenBank/DDBJ whole genome shotgun (WGS) entry which is preliminary data.</text>
</comment>
<feature type="region of interest" description="Disordered" evidence="1">
    <location>
        <begin position="330"/>
        <end position="359"/>
    </location>
</feature>
<feature type="transmembrane region" description="Helical" evidence="2">
    <location>
        <begin position="126"/>
        <end position="145"/>
    </location>
</feature>
<feature type="transmembrane region" description="Helical" evidence="2">
    <location>
        <begin position="29"/>
        <end position="47"/>
    </location>
</feature>
<feature type="transmembrane region" description="Helical" evidence="2">
    <location>
        <begin position="151"/>
        <end position="172"/>
    </location>
</feature>
<dbReference type="Gene3D" id="1.50.10.150">
    <property type="entry name" value="Voltage-dependent anion channel"/>
    <property type="match status" value="1"/>
</dbReference>
<feature type="transmembrane region" description="Helical" evidence="2">
    <location>
        <begin position="255"/>
        <end position="275"/>
    </location>
</feature>
<dbReference type="EMBL" id="JAQMWT010000127">
    <property type="protein sequence ID" value="KAJ8609883.1"/>
    <property type="molecule type" value="Genomic_DNA"/>
</dbReference>
<evidence type="ECO:0000313" key="3">
    <source>
        <dbReference type="EMBL" id="KAJ8609883.1"/>
    </source>
</evidence>
<feature type="transmembrane region" description="Helical" evidence="2">
    <location>
        <begin position="68"/>
        <end position="87"/>
    </location>
</feature>
<keyword evidence="2" id="KW-0472">Membrane</keyword>
<organism evidence="3 4">
    <name type="scientific">Chrysophaeum taylorii</name>
    <dbReference type="NCBI Taxonomy" id="2483200"/>
    <lineage>
        <taxon>Eukaryota</taxon>
        <taxon>Sar</taxon>
        <taxon>Stramenopiles</taxon>
        <taxon>Ochrophyta</taxon>
        <taxon>Pelagophyceae</taxon>
        <taxon>Pelagomonadales</taxon>
        <taxon>Pelagomonadaceae</taxon>
        <taxon>Chrysophaeum</taxon>
    </lineage>
</organism>
<evidence type="ECO:0000256" key="1">
    <source>
        <dbReference type="SAM" id="MobiDB-lite"/>
    </source>
</evidence>
<protein>
    <submittedName>
        <fullName evidence="3">Uncharacterized protein</fullName>
    </submittedName>
</protein>
<accession>A0AAD7UK12</accession>
<feature type="transmembrane region" description="Helical" evidence="2">
    <location>
        <begin position="295"/>
        <end position="319"/>
    </location>
</feature>